<gene>
    <name evidence="3" type="ORF">Ctob_015603</name>
</gene>
<evidence type="ECO:0000313" key="4">
    <source>
        <dbReference type="Proteomes" id="UP000037460"/>
    </source>
</evidence>
<dbReference type="SUPFAM" id="SSF52540">
    <property type="entry name" value="P-loop containing nucleoside triphosphate hydrolases"/>
    <property type="match status" value="1"/>
</dbReference>
<protein>
    <submittedName>
        <fullName evidence="3">Surface antigen</fullName>
    </submittedName>
</protein>
<dbReference type="Gene3D" id="3.80.10.10">
    <property type="entry name" value="Ribonuclease Inhibitor"/>
    <property type="match status" value="3"/>
</dbReference>
<dbReference type="Gene3D" id="3.40.50.300">
    <property type="entry name" value="P-loop containing nucleotide triphosphate hydrolases"/>
    <property type="match status" value="1"/>
</dbReference>
<dbReference type="PRINTS" id="PR00364">
    <property type="entry name" value="DISEASERSIST"/>
</dbReference>
<dbReference type="GO" id="GO:0043531">
    <property type="term" value="F:ADP binding"/>
    <property type="evidence" value="ECO:0007669"/>
    <property type="project" value="InterPro"/>
</dbReference>
<dbReference type="InterPro" id="IPR002182">
    <property type="entry name" value="NB-ARC"/>
</dbReference>
<reference evidence="4" key="1">
    <citation type="journal article" date="2015" name="PLoS Genet.">
        <title>Genome Sequence and Transcriptome Analyses of Chrysochromulina tobin: Metabolic Tools for Enhanced Algal Fitness in the Prominent Order Prymnesiales (Haptophyceae).</title>
        <authorList>
            <person name="Hovde B.T."/>
            <person name="Deodato C.R."/>
            <person name="Hunsperger H.M."/>
            <person name="Ryken S.A."/>
            <person name="Yost W."/>
            <person name="Jha R.K."/>
            <person name="Patterson J."/>
            <person name="Monnat R.J. Jr."/>
            <person name="Barlow S.B."/>
            <person name="Starkenburg S.R."/>
            <person name="Cattolico R.A."/>
        </authorList>
    </citation>
    <scope>NUCLEOTIDE SEQUENCE</scope>
    <source>
        <strain evidence="4">CCMP291</strain>
    </source>
</reference>
<dbReference type="Gene3D" id="3.40.50.12480">
    <property type="match status" value="2"/>
</dbReference>
<dbReference type="SUPFAM" id="SSF52058">
    <property type="entry name" value="L domain-like"/>
    <property type="match status" value="2"/>
</dbReference>
<feature type="domain" description="CHAT" evidence="2">
    <location>
        <begin position="69"/>
        <end position="202"/>
    </location>
</feature>
<dbReference type="Pfam" id="PF13306">
    <property type="entry name" value="LRR_5"/>
    <property type="match status" value="2"/>
</dbReference>
<feature type="domain" description="NB-ARC" evidence="1">
    <location>
        <begin position="348"/>
        <end position="469"/>
    </location>
</feature>
<comment type="caution">
    <text evidence="3">The sequence shown here is derived from an EMBL/GenBank/DDBJ whole genome shotgun (WGS) entry which is preliminary data.</text>
</comment>
<dbReference type="InterPro" id="IPR026906">
    <property type="entry name" value="LRR_5"/>
</dbReference>
<dbReference type="PANTHER" id="PTHR45661">
    <property type="entry name" value="SURFACE ANTIGEN"/>
    <property type="match status" value="1"/>
</dbReference>
<name>A0A0M0K4A7_9EUKA</name>
<sequence length="1040" mass="108121">MDAALEFLEAQAFDADDEELADRCEELRAMATAEIAHEIAQPAASSSTPLGAAAGASSSAATPPRFLAVGCANGLAAVSSELDAIAAALPTCSVLRDASAEEVAREAPRFPWFHFAGHADPRLGPHRTLVWRKNGRADAVDASTLVQMLRGAELVVLNGCKSLELAEALARAGVPNVVGCETLLLDRPGSLFAEAFWRMVAAESVAGQPLPLTTVRRAFEAGEVAVGSATGAGGTLGTDGGSVPSSTPLYALGIDPEDGGKVVQSGQGRGRCLPAAGAEAVGRLAAGRWILLQPLPPSKLLSNLGPFPSLPSHYVPREVEERLCTALLARAAPMAMLALSGARAATSSVAGVAGLGKTTIMTWLGRSVRVQTVFSDGICWLAFGQKRDAFELMRELAEMLGMPRDESDRLRDVTDAARQLQPRLKGKRMLLMLDDVWRLEQAKPFKGLASEGVSVLLTTRKGEIVDFCGEQLLPLGPMADAVALRVLVESSGKTEAALRGAEPEALVALLKKCSGLPAMLRSVGRRCSRQEVGAVLLFLETHKLKHKVPTSLEAAEGYGNLFVMLEGQLDDIEQHQDKQLAGRCTMLAALPEDTPVPLDVLQLLWGLDEVDTFECVDLLAKEHLVEPSADGKGIAPLLDVVRDYLACRAKSELKGWHAALVQRWMEGCGEVLTMQEGEYWWKSLNHHIAGAGEAVTIPDSVTSIGDHAFYYCSGLASVTIPDSVTSIGNWAFSYCGLASVTIPDSVTSIGGFAFESCICLTSVTIPDSVTSIGEQAFIFCSFLTSINIPASVTSIGNWAFGSCTVLTSVTIAALVTGDRAFDGCTGLTSVTMPASVTSIGDRAFSSCSGLTSVTIPASVTSIGSDAFSSCTGLTSVTIPASVTSIGGSAFLGCTGLTSFTIPASVTSIGDHAFFDCSGLTSVTIPDSVTSIGVSAFCGCTGLTSVTIPASVTSIGNWAFRGCSGLTSATIPASVASIGDSAFYRCSGLTSVTIPASVISIGDYAFLGCSGLTSVTIPASVTSIGVSAFCGCTGLTSVTIP</sequence>
<feature type="non-terminal residue" evidence="3">
    <location>
        <position position="1040"/>
    </location>
</feature>
<dbReference type="EMBL" id="JWZX01001575">
    <property type="protein sequence ID" value="KOO33208.1"/>
    <property type="molecule type" value="Genomic_DNA"/>
</dbReference>
<dbReference type="InterPro" id="IPR032675">
    <property type="entry name" value="LRR_dom_sf"/>
</dbReference>
<organism evidence="3 4">
    <name type="scientific">Chrysochromulina tobinii</name>
    <dbReference type="NCBI Taxonomy" id="1460289"/>
    <lineage>
        <taxon>Eukaryota</taxon>
        <taxon>Haptista</taxon>
        <taxon>Haptophyta</taxon>
        <taxon>Prymnesiophyceae</taxon>
        <taxon>Prymnesiales</taxon>
        <taxon>Chrysochromulinaceae</taxon>
        <taxon>Chrysochromulina</taxon>
    </lineage>
</organism>
<dbReference type="InterPro" id="IPR024983">
    <property type="entry name" value="CHAT_dom"/>
</dbReference>
<dbReference type="AlphaFoldDB" id="A0A0M0K4A7"/>
<dbReference type="InterPro" id="IPR036388">
    <property type="entry name" value="WH-like_DNA-bd_sf"/>
</dbReference>
<dbReference type="OrthoDB" id="2018467at2759"/>
<dbReference type="Gene3D" id="1.10.10.10">
    <property type="entry name" value="Winged helix-like DNA-binding domain superfamily/Winged helix DNA-binding domain"/>
    <property type="match status" value="1"/>
</dbReference>
<dbReference type="InterPro" id="IPR053139">
    <property type="entry name" value="Surface_bspA-like"/>
</dbReference>
<dbReference type="InterPro" id="IPR027417">
    <property type="entry name" value="P-loop_NTPase"/>
</dbReference>
<dbReference type="Pfam" id="PF12770">
    <property type="entry name" value="CHAT"/>
    <property type="match status" value="1"/>
</dbReference>
<accession>A0A0M0K4A7</accession>
<dbReference type="Pfam" id="PF00931">
    <property type="entry name" value="NB-ARC"/>
    <property type="match status" value="1"/>
</dbReference>
<evidence type="ECO:0000259" key="2">
    <source>
        <dbReference type="Pfam" id="PF12770"/>
    </source>
</evidence>
<dbReference type="PANTHER" id="PTHR45661:SF3">
    <property type="entry name" value="IG-LIKE DOMAIN-CONTAINING PROTEIN"/>
    <property type="match status" value="1"/>
</dbReference>
<proteinExistence type="predicted"/>
<evidence type="ECO:0000313" key="3">
    <source>
        <dbReference type="EMBL" id="KOO33208.1"/>
    </source>
</evidence>
<dbReference type="Proteomes" id="UP000037460">
    <property type="component" value="Unassembled WGS sequence"/>
</dbReference>
<keyword evidence="4" id="KW-1185">Reference proteome</keyword>
<evidence type="ECO:0000259" key="1">
    <source>
        <dbReference type="Pfam" id="PF00931"/>
    </source>
</evidence>